<organism evidence="2 3">
    <name type="scientific">Parafannyhessea umbonata</name>
    <dbReference type="NCBI Taxonomy" id="604330"/>
    <lineage>
        <taxon>Bacteria</taxon>
        <taxon>Bacillati</taxon>
        <taxon>Actinomycetota</taxon>
        <taxon>Coriobacteriia</taxon>
        <taxon>Coriobacteriales</taxon>
        <taxon>Atopobiaceae</taxon>
        <taxon>Parafannyhessea</taxon>
    </lineage>
</organism>
<dbReference type="PROSITE" id="PS01276">
    <property type="entry name" value="PEPTIDASE_U32"/>
    <property type="match status" value="1"/>
</dbReference>
<dbReference type="Proteomes" id="UP000199135">
    <property type="component" value="Unassembled WGS sequence"/>
</dbReference>
<evidence type="ECO:0000259" key="1">
    <source>
        <dbReference type="Pfam" id="PF12392"/>
    </source>
</evidence>
<dbReference type="Pfam" id="PF01136">
    <property type="entry name" value="Peptidase_U32"/>
    <property type="match status" value="2"/>
</dbReference>
<gene>
    <name evidence="2" type="ORF">SAMN05216447_101259</name>
</gene>
<feature type="domain" description="Peptidase U32 collagenase" evidence="1">
    <location>
        <begin position="432"/>
        <end position="533"/>
    </location>
</feature>
<accession>A0A1H6HWC2</accession>
<dbReference type="InterPro" id="IPR001539">
    <property type="entry name" value="Peptidase_U32"/>
</dbReference>
<dbReference type="EMBL" id="FNWT01000001">
    <property type="protein sequence ID" value="SEH38618.1"/>
    <property type="molecule type" value="Genomic_DNA"/>
</dbReference>
<protein>
    <submittedName>
        <fullName evidence="2">Protease</fullName>
    </submittedName>
</protein>
<sequence length="845" mass="91257">MRKKQFRDNHSVPELLAPAGGPEPFNAALAAGADAIYCGLGNDFNARRGARNFTDETFAEACRAAHLVGARVYVTENVVIRTEEMPAALALVRRAWLLGADAFIIQDWGLLSEIQRLWPQIEVHVSTQANVHDARGTAWCRDLGVDRVTLSRELSVAEIERIAREGVELEGFGHGALCFCYSGVCMMSSLAGSRSANRGLCAQPCRLKYELVNQDGKRIAPVGWDRPLCPRDYCTFDDVERLAKAGLGSLKVEGRMKAPDYVHSVISAYRAQLDDLDAGRIPPKGSEDARRELLKRAFNRDFTNSYLDHRSDNDMMSYERSNNRGELVGKVIATRDLGSSKVKRGGRAGGRDRFRTITRAEVDIVLDRHVGKGDLLEVRPIADPTQFLTVHAQDDADAGATITCIASRPMEVGAPVRVIRSQAAMDAGARAAKGEDAPKRKVAVRVLARQGEPFCVELETLDGIIARAEGFVVEPARTKAVCEGDLVEHVGRMGQTPFDPVSFDVELDEGCGMGFSAVHKVRAAACELLVQKILGPSSASVRERDLASVPSVDELAAASSEKRGTCGIAIPGSRDASAEVCALVPSAAVARAAAEAGATRIYATADTLLADRDADWPEGVQVVPWLDEVCRECDHERLDPFVREGRACGVGNVSELALAVERGAAAEVRPCIPVHNESCLVELERAGAQGFWLSPELTLEEICALAPRSSVPVGLVVSGRTRAMTSEHCVLQAANRCIHECARCKLRQQKNSLRDQDGSLLPVRTDLQGRSRIYSAHPLDATPQATELLAAGVSRLMADCTLLDADEAAFAVQRVVRAVEAVRQGRRPAARAQGSVSGHLFAGIA</sequence>
<comment type="caution">
    <text evidence="2">The sequence shown here is derived from an EMBL/GenBank/DDBJ whole genome shotgun (WGS) entry which is preliminary data.</text>
</comment>
<dbReference type="PANTHER" id="PTHR30217:SF10">
    <property type="entry name" value="23S RRNA 5-HYDROXYCYTIDINE C2501 SYNTHASE"/>
    <property type="match status" value="1"/>
</dbReference>
<keyword evidence="2" id="KW-0378">Hydrolase</keyword>
<proteinExistence type="predicted"/>
<dbReference type="PANTHER" id="PTHR30217">
    <property type="entry name" value="PEPTIDASE U32 FAMILY"/>
    <property type="match status" value="1"/>
</dbReference>
<dbReference type="RefSeq" id="WP_078686484.1">
    <property type="nucleotide sequence ID" value="NZ_FNWT01000001.1"/>
</dbReference>
<dbReference type="InterPro" id="IPR051454">
    <property type="entry name" value="RNA/ubiquinone_mod_enzymes"/>
</dbReference>
<dbReference type="InterPro" id="IPR020988">
    <property type="entry name" value="Pept_U32_collagenase"/>
</dbReference>
<dbReference type="Pfam" id="PF12392">
    <property type="entry name" value="DUF3656"/>
    <property type="match status" value="1"/>
</dbReference>
<reference evidence="2 3" key="1">
    <citation type="submission" date="2016-10" db="EMBL/GenBank/DDBJ databases">
        <authorList>
            <person name="Varghese N."/>
            <person name="Submissions S."/>
        </authorList>
    </citation>
    <scope>NUCLEOTIDE SEQUENCE [LARGE SCALE GENOMIC DNA]</scope>
    <source>
        <strain evidence="2 3">WCP15</strain>
    </source>
</reference>
<name>A0A1H6HWC2_9ACTN</name>
<dbReference type="GO" id="GO:0008233">
    <property type="term" value="F:peptidase activity"/>
    <property type="evidence" value="ECO:0007669"/>
    <property type="project" value="UniProtKB-KW"/>
</dbReference>
<keyword evidence="2" id="KW-0645">Protease</keyword>
<keyword evidence="3" id="KW-1185">Reference proteome</keyword>
<dbReference type="GO" id="GO:0006508">
    <property type="term" value="P:proteolysis"/>
    <property type="evidence" value="ECO:0007669"/>
    <property type="project" value="UniProtKB-KW"/>
</dbReference>
<evidence type="ECO:0000313" key="2">
    <source>
        <dbReference type="EMBL" id="SEH38618.1"/>
    </source>
</evidence>
<evidence type="ECO:0000313" key="3">
    <source>
        <dbReference type="Proteomes" id="UP000199135"/>
    </source>
</evidence>